<dbReference type="RefSeq" id="WP_344800797.1">
    <property type="nucleotide sequence ID" value="NZ_BAABBN010000017.1"/>
</dbReference>
<keyword evidence="1" id="KW-0732">Signal</keyword>
<proteinExistence type="predicted"/>
<dbReference type="Proteomes" id="UP001501565">
    <property type="component" value="Unassembled WGS sequence"/>
</dbReference>
<accession>A0ABP7ND07</accession>
<gene>
    <name evidence="2" type="ORF">GCM10022277_43750</name>
</gene>
<evidence type="ECO:0000313" key="3">
    <source>
        <dbReference type="Proteomes" id="UP001501565"/>
    </source>
</evidence>
<keyword evidence="3" id="KW-1185">Reference proteome</keyword>
<feature type="chain" id="PRO_5045511404" description="Lipoprotein" evidence="1">
    <location>
        <begin position="20"/>
        <end position="88"/>
    </location>
</feature>
<evidence type="ECO:0000313" key="2">
    <source>
        <dbReference type="EMBL" id="GAA3943192.1"/>
    </source>
</evidence>
<feature type="signal peptide" evidence="1">
    <location>
        <begin position="1"/>
        <end position="19"/>
    </location>
</feature>
<sequence>MNKLFFVTLMGCTSSLALAFGVPGVDLKVGNDVQNAMTALQVLQDGGVKCNEITSMKPHGSGTKVQCDGKKYYILIKNSKGEYVMKTN</sequence>
<evidence type="ECO:0000256" key="1">
    <source>
        <dbReference type="SAM" id="SignalP"/>
    </source>
</evidence>
<dbReference type="EMBL" id="BAABBN010000017">
    <property type="protein sequence ID" value="GAA3943192.1"/>
    <property type="molecule type" value="Genomic_DNA"/>
</dbReference>
<organism evidence="2 3">
    <name type="scientific">Litoribacillus peritrichatus</name>
    <dbReference type="NCBI Taxonomy" id="718191"/>
    <lineage>
        <taxon>Bacteria</taxon>
        <taxon>Pseudomonadati</taxon>
        <taxon>Pseudomonadota</taxon>
        <taxon>Gammaproteobacteria</taxon>
        <taxon>Oceanospirillales</taxon>
        <taxon>Oceanospirillaceae</taxon>
        <taxon>Litoribacillus</taxon>
    </lineage>
</organism>
<comment type="caution">
    <text evidence="2">The sequence shown here is derived from an EMBL/GenBank/DDBJ whole genome shotgun (WGS) entry which is preliminary data.</text>
</comment>
<reference evidence="3" key="1">
    <citation type="journal article" date="2019" name="Int. J. Syst. Evol. Microbiol.">
        <title>The Global Catalogue of Microorganisms (GCM) 10K type strain sequencing project: providing services to taxonomists for standard genome sequencing and annotation.</title>
        <authorList>
            <consortium name="The Broad Institute Genomics Platform"/>
            <consortium name="The Broad Institute Genome Sequencing Center for Infectious Disease"/>
            <person name="Wu L."/>
            <person name="Ma J."/>
        </authorList>
    </citation>
    <scope>NUCLEOTIDE SEQUENCE [LARGE SCALE GENOMIC DNA]</scope>
    <source>
        <strain evidence="3">JCM 17551</strain>
    </source>
</reference>
<protein>
    <recommendedName>
        <fullName evidence="4">Lipoprotein</fullName>
    </recommendedName>
</protein>
<evidence type="ECO:0008006" key="4">
    <source>
        <dbReference type="Google" id="ProtNLM"/>
    </source>
</evidence>
<name>A0ABP7ND07_9GAMM</name>